<sequence length="220" mass="25324">MSTALGIIPKNSGMHLRKSIVVNEAFQLVAMIEKLPHSWRDFKNYLKHKCKEMKLEDLLIHLKIEEDKRIIEKMSHGYSTIMGANIAEKKKDKKRGHSNIVEKNDDIDDLCVMLSEYNLVGNLKEWWIDYGATRHVCAVKDAFATYSTAGSEKEPPMGNTATTKIEGYVKIFLKITYGKDEANEAFKKYKNEVENQLNKKIKMIRNDRSGEYKSPFAEIC</sequence>
<proteinExistence type="predicted"/>
<name>A0AC58TGD4_TOBAC</name>
<gene>
    <name evidence="2" type="primary">LOC142174400</name>
</gene>
<accession>A0AC58TGD4</accession>
<evidence type="ECO:0000313" key="1">
    <source>
        <dbReference type="Proteomes" id="UP000790787"/>
    </source>
</evidence>
<keyword evidence="1" id="KW-1185">Reference proteome</keyword>
<protein>
    <submittedName>
        <fullName evidence="2">Uncharacterized protein LOC142174400</fullName>
    </submittedName>
</protein>
<evidence type="ECO:0000313" key="2">
    <source>
        <dbReference type="RefSeq" id="XP_075096289.1"/>
    </source>
</evidence>
<reference evidence="1" key="1">
    <citation type="journal article" date="2014" name="Nat. Commun.">
        <title>The tobacco genome sequence and its comparison with those of tomato and potato.</title>
        <authorList>
            <person name="Sierro N."/>
            <person name="Battey J.N."/>
            <person name="Ouadi S."/>
            <person name="Bakaher N."/>
            <person name="Bovet L."/>
            <person name="Willig A."/>
            <person name="Goepfert S."/>
            <person name="Peitsch M.C."/>
            <person name="Ivanov N.V."/>
        </authorList>
    </citation>
    <scope>NUCLEOTIDE SEQUENCE [LARGE SCALE GENOMIC DNA]</scope>
</reference>
<dbReference type="RefSeq" id="XP_075096289.1">
    <property type="nucleotide sequence ID" value="XM_075240188.1"/>
</dbReference>
<organism evidence="1 2">
    <name type="scientific">Nicotiana tabacum</name>
    <name type="common">Common tobacco</name>
    <dbReference type="NCBI Taxonomy" id="4097"/>
    <lineage>
        <taxon>Eukaryota</taxon>
        <taxon>Viridiplantae</taxon>
        <taxon>Streptophyta</taxon>
        <taxon>Embryophyta</taxon>
        <taxon>Tracheophyta</taxon>
        <taxon>Spermatophyta</taxon>
        <taxon>Magnoliopsida</taxon>
        <taxon>eudicotyledons</taxon>
        <taxon>Gunneridae</taxon>
        <taxon>Pentapetalae</taxon>
        <taxon>asterids</taxon>
        <taxon>lamiids</taxon>
        <taxon>Solanales</taxon>
        <taxon>Solanaceae</taxon>
        <taxon>Nicotianoideae</taxon>
        <taxon>Nicotianeae</taxon>
        <taxon>Nicotiana</taxon>
    </lineage>
</organism>
<dbReference type="Proteomes" id="UP000790787">
    <property type="component" value="Chromosome 20"/>
</dbReference>
<reference evidence="2" key="2">
    <citation type="submission" date="2025-08" db="UniProtKB">
        <authorList>
            <consortium name="RefSeq"/>
        </authorList>
    </citation>
    <scope>IDENTIFICATION</scope>
    <source>
        <tissue evidence="2">Leaf</tissue>
    </source>
</reference>